<keyword evidence="4" id="KW-1185">Reference proteome</keyword>
<dbReference type="GO" id="GO:0034220">
    <property type="term" value="P:monoatomic ion transmembrane transport"/>
    <property type="evidence" value="ECO:0007669"/>
    <property type="project" value="UniProtKB-KW"/>
</dbReference>
<dbReference type="SUPFAM" id="SSF81324">
    <property type="entry name" value="Voltage-gated potassium channels"/>
    <property type="match status" value="1"/>
</dbReference>
<dbReference type="OrthoDB" id="1163027at2759"/>
<protein>
    <recommendedName>
        <fullName evidence="5">Ion transport domain-containing protein</fullName>
    </recommendedName>
</protein>
<feature type="transmembrane region" description="Helical" evidence="2">
    <location>
        <begin position="15"/>
        <end position="34"/>
    </location>
</feature>
<keyword evidence="1" id="KW-0406">Ion transport</keyword>
<keyword evidence="1" id="KW-0407">Ion channel</keyword>
<accession>A0A6J5WSB9</accession>
<gene>
    <name evidence="3" type="ORF">ORAREDHAP_LOCUS16664</name>
</gene>
<name>A0A6J5WSB9_PRUAR</name>
<feature type="transmembrane region" description="Helical" evidence="2">
    <location>
        <begin position="110"/>
        <end position="130"/>
    </location>
</feature>
<dbReference type="PANTHER" id="PTHR45651:SF68">
    <property type="entry name" value="ION TRANSPORT DOMAIN-CONTAINING PROTEIN"/>
    <property type="match status" value="1"/>
</dbReference>
<dbReference type="GO" id="GO:0016020">
    <property type="term" value="C:membrane"/>
    <property type="evidence" value="ECO:0007669"/>
    <property type="project" value="UniProtKB-SubCell"/>
</dbReference>
<organism evidence="3 4">
    <name type="scientific">Prunus armeniaca</name>
    <name type="common">Apricot</name>
    <name type="synonym">Armeniaca vulgaris</name>
    <dbReference type="NCBI Taxonomy" id="36596"/>
    <lineage>
        <taxon>Eukaryota</taxon>
        <taxon>Viridiplantae</taxon>
        <taxon>Streptophyta</taxon>
        <taxon>Embryophyta</taxon>
        <taxon>Tracheophyta</taxon>
        <taxon>Spermatophyta</taxon>
        <taxon>Magnoliopsida</taxon>
        <taxon>eudicotyledons</taxon>
        <taxon>Gunneridae</taxon>
        <taxon>Pentapetalae</taxon>
        <taxon>rosids</taxon>
        <taxon>fabids</taxon>
        <taxon>Rosales</taxon>
        <taxon>Rosaceae</taxon>
        <taxon>Amygdaloideae</taxon>
        <taxon>Amygdaleae</taxon>
        <taxon>Prunus</taxon>
    </lineage>
</organism>
<keyword evidence="1" id="KW-0813">Transport</keyword>
<feature type="transmembrane region" description="Helical" evidence="2">
    <location>
        <begin position="43"/>
        <end position="65"/>
    </location>
</feature>
<feature type="transmembrane region" description="Helical" evidence="2">
    <location>
        <begin position="77"/>
        <end position="98"/>
    </location>
</feature>
<dbReference type="PANTHER" id="PTHR45651">
    <property type="entry name" value="CYCLIC NUCLEOTIDE-GATED ION CHANNEL 15-RELATED-RELATED"/>
    <property type="match status" value="1"/>
</dbReference>
<evidence type="ECO:0000313" key="4">
    <source>
        <dbReference type="Proteomes" id="UP000507245"/>
    </source>
</evidence>
<evidence type="ECO:0000256" key="1">
    <source>
        <dbReference type="ARBA" id="ARBA00023303"/>
    </source>
</evidence>
<feature type="transmembrane region" description="Helical" evidence="2">
    <location>
        <begin position="175"/>
        <end position="194"/>
    </location>
</feature>
<dbReference type="EMBL" id="CAEKKB010000002">
    <property type="protein sequence ID" value="CAB4301238.1"/>
    <property type="molecule type" value="Genomic_DNA"/>
</dbReference>
<evidence type="ECO:0008006" key="5">
    <source>
        <dbReference type="Google" id="ProtNLM"/>
    </source>
</evidence>
<evidence type="ECO:0000256" key="2">
    <source>
        <dbReference type="SAM" id="Phobius"/>
    </source>
</evidence>
<dbReference type="AlphaFoldDB" id="A0A6J5WSB9"/>
<keyword evidence="2" id="KW-0812">Transmembrane</keyword>
<keyword evidence="2" id="KW-1133">Transmembrane helix</keyword>
<keyword evidence="2" id="KW-0472">Membrane</keyword>
<reference evidence="4" key="1">
    <citation type="journal article" date="2020" name="Genome Biol.">
        <title>Gamete binning: chromosome-level and haplotype-resolved genome assembly enabled by high-throughput single-cell sequencing of gamete genomes.</title>
        <authorList>
            <person name="Campoy J.A."/>
            <person name="Sun H."/>
            <person name="Goel M."/>
            <person name="Jiao W.-B."/>
            <person name="Folz-Donahue K."/>
            <person name="Wang N."/>
            <person name="Rubio M."/>
            <person name="Liu C."/>
            <person name="Kukat C."/>
            <person name="Ruiz D."/>
            <person name="Huettel B."/>
            <person name="Schneeberger K."/>
        </authorList>
    </citation>
    <scope>NUCLEOTIDE SEQUENCE [LARGE SCALE GENOMIC DNA]</scope>
    <source>
        <strain evidence="4">cv. Rojo Pasion</strain>
    </source>
</reference>
<proteinExistence type="predicted"/>
<sequence>MSAILRWGCFLAVEIPVKLIEATAITIGGIYFLSERIEYWRKIFVISCVISVIVDPLFLYIPIINHDIKCIDMDKELNMTAFALRAVADFSYFVDLLVRLDISKTIWQSSVIIDILAILPLPQVVIILFFSKAEGWRSLNIAMLMNSLAMVQYVPRILRIYFSCKELKESFNERIGLWIKACSISFCTSLLVMYSELLVLFCYSKNEDLLATCMSN</sequence>
<feature type="transmembrane region" description="Helical" evidence="2">
    <location>
        <begin position="136"/>
        <end position="154"/>
    </location>
</feature>
<evidence type="ECO:0000313" key="3">
    <source>
        <dbReference type="EMBL" id="CAB4301238.1"/>
    </source>
</evidence>
<dbReference type="Proteomes" id="UP000507245">
    <property type="component" value="Unassembled WGS sequence"/>
</dbReference>